<evidence type="ECO:0000313" key="2">
    <source>
        <dbReference type="EMBL" id="GBE89983.1"/>
    </source>
</evidence>
<dbReference type="GeneID" id="38786900"/>
<reference evidence="2 3" key="1">
    <citation type="journal article" date="2018" name="Sci. Rep.">
        <title>Genome sequence of the cauliflower mushroom Sparassis crispa (Hanabiratake) and its association with beneficial usage.</title>
        <authorList>
            <person name="Kiyama R."/>
            <person name="Furutani Y."/>
            <person name="Kawaguchi K."/>
            <person name="Nakanishi T."/>
        </authorList>
    </citation>
    <scope>NUCLEOTIDE SEQUENCE [LARGE SCALE GENOMIC DNA]</scope>
</reference>
<dbReference type="Proteomes" id="UP000287166">
    <property type="component" value="Unassembled WGS sequence"/>
</dbReference>
<dbReference type="EMBL" id="BFAD01000018">
    <property type="protein sequence ID" value="GBE89983.1"/>
    <property type="molecule type" value="Genomic_DNA"/>
</dbReference>
<organism evidence="2 3">
    <name type="scientific">Sparassis crispa</name>
    <dbReference type="NCBI Taxonomy" id="139825"/>
    <lineage>
        <taxon>Eukaryota</taxon>
        <taxon>Fungi</taxon>
        <taxon>Dikarya</taxon>
        <taxon>Basidiomycota</taxon>
        <taxon>Agaricomycotina</taxon>
        <taxon>Agaricomycetes</taxon>
        <taxon>Polyporales</taxon>
        <taxon>Sparassidaceae</taxon>
        <taxon>Sparassis</taxon>
    </lineage>
</organism>
<gene>
    <name evidence="2" type="ORF">SCP_1800050</name>
</gene>
<feature type="compositionally biased region" description="Polar residues" evidence="1">
    <location>
        <begin position="16"/>
        <end position="33"/>
    </location>
</feature>
<accession>A0A401H6I3</accession>
<evidence type="ECO:0000313" key="3">
    <source>
        <dbReference type="Proteomes" id="UP000287166"/>
    </source>
</evidence>
<dbReference type="InParanoid" id="A0A401H6I3"/>
<proteinExistence type="predicted"/>
<feature type="region of interest" description="Disordered" evidence="1">
    <location>
        <begin position="89"/>
        <end position="152"/>
    </location>
</feature>
<feature type="compositionally biased region" description="Pro residues" evidence="1">
    <location>
        <begin position="40"/>
        <end position="51"/>
    </location>
</feature>
<feature type="region of interest" description="Disordered" evidence="1">
    <location>
        <begin position="1"/>
        <end position="70"/>
    </location>
</feature>
<dbReference type="RefSeq" id="XP_027620896.1">
    <property type="nucleotide sequence ID" value="XM_027765095.1"/>
</dbReference>
<evidence type="ECO:0000256" key="1">
    <source>
        <dbReference type="SAM" id="MobiDB-lite"/>
    </source>
</evidence>
<protein>
    <submittedName>
        <fullName evidence="2">Uncharacterized protein</fullName>
    </submittedName>
</protein>
<dbReference type="AlphaFoldDB" id="A0A401H6I3"/>
<comment type="caution">
    <text evidence="2">The sequence shown here is derived from an EMBL/GenBank/DDBJ whole genome shotgun (WGS) entry which is preliminary data.</text>
</comment>
<feature type="compositionally biased region" description="Basic and acidic residues" evidence="1">
    <location>
        <begin position="119"/>
        <end position="134"/>
    </location>
</feature>
<sequence length="152" mass="16762">MQHLAPSPLAKRAPHSPTQLTARETTAFSTTPCATARAASPPPLSPAPPPSAYARPSARRRQGTAAGHAGAAHPLACLGLCNSKTHSQYLTFPQDNRPPRTRSRVRTQRELQRPSPHRPHNDVHYRRDPQRRNVEAWLGQPGSLHRTHRAPL</sequence>
<keyword evidence="3" id="KW-1185">Reference proteome</keyword>
<name>A0A401H6I3_9APHY</name>